<proteinExistence type="predicted"/>
<sequence length="110" mass="11749">MTDVIALLAISQLVTLGALFYLYLQVQQLRAGARAIRHRSPPAAETAPAPGIPVRGPGAARAARACAAPPRPAIDRLRAGGPVDVAELARRMHRSEEEVRLLLRRQGIAS</sequence>
<reference evidence="2 3" key="1">
    <citation type="submission" date="2017-09" db="EMBL/GenBank/DDBJ databases">
        <title>Sequencing the genomes of two abundant thermophiles in Great Basin hot springs: Thermocrinis jamiesonii and novel Chloroflexi Thermoflexus hugenholtzii.</title>
        <authorList>
            <person name="Hedlund B."/>
        </authorList>
    </citation>
    <scope>NUCLEOTIDE SEQUENCE [LARGE SCALE GENOMIC DNA]</scope>
    <source>
        <strain evidence="2 3">G233</strain>
    </source>
</reference>
<dbReference type="Proteomes" id="UP000223071">
    <property type="component" value="Unassembled WGS sequence"/>
</dbReference>
<comment type="caution">
    <text evidence="2">The sequence shown here is derived from an EMBL/GenBank/DDBJ whole genome shotgun (WGS) entry which is preliminary data.</text>
</comment>
<dbReference type="RefSeq" id="WP_098503244.1">
    <property type="nucleotide sequence ID" value="NZ_PDJQ01000001.1"/>
</dbReference>
<keyword evidence="1" id="KW-0472">Membrane</keyword>
<gene>
    <name evidence="2" type="ORF">A9A59_1013</name>
</gene>
<evidence type="ECO:0000313" key="2">
    <source>
        <dbReference type="EMBL" id="PFG73807.1"/>
    </source>
</evidence>
<keyword evidence="3" id="KW-1185">Reference proteome</keyword>
<accession>A0A2A9HCR7</accession>
<evidence type="ECO:0000313" key="3">
    <source>
        <dbReference type="Proteomes" id="UP000223071"/>
    </source>
</evidence>
<protein>
    <submittedName>
        <fullName evidence="2">Uncharacterized protein</fullName>
    </submittedName>
</protein>
<dbReference type="EMBL" id="PDJQ01000001">
    <property type="protein sequence ID" value="PFG73807.1"/>
    <property type="molecule type" value="Genomic_DNA"/>
</dbReference>
<organism evidence="2 3">
    <name type="scientific">Tepidiforma thermophila (strain KCTC 52669 / CGMCC 1.13589 / G233)</name>
    <dbReference type="NCBI Taxonomy" id="2761530"/>
    <lineage>
        <taxon>Bacteria</taxon>
        <taxon>Bacillati</taxon>
        <taxon>Chloroflexota</taxon>
        <taxon>Tepidiformia</taxon>
        <taxon>Tepidiformales</taxon>
        <taxon>Tepidiformaceae</taxon>
        <taxon>Tepidiforma</taxon>
    </lineage>
</organism>
<name>A0A2A9HCR7_TEPT2</name>
<dbReference type="AlphaFoldDB" id="A0A2A9HCR7"/>
<feature type="transmembrane region" description="Helical" evidence="1">
    <location>
        <begin position="6"/>
        <end position="24"/>
    </location>
</feature>
<keyword evidence="1" id="KW-0812">Transmembrane</keyword>
<evidence type="ECO:0000256" key="1">
    <source>
        <dbReference type="SAM" id="Phobius"/>
    </source>
</evidence>
<keyword evidence="1" id="KW-1133">Transmembrane helix</keyword>